<name>A0A0P6ZF30_VIBSP</name>
<evidence type="ECO:0000313" key="2">
    <source>
        <dbReference type="EMBL" id="MDP2491491.1"/>
    </source>
</evidence>
<dbReference type="Proteomes" id="UP000244197">
    <property type="component" value="Unassembled WGS sequence"/>
</dbReference>
<protein>
    <submittedName>
        <fullName evidence="1">DUF1488 domain-containing protein</fullName>
    </submittedName>
    <submittedName>
        <fullName evidence="3">Transcriptional regulator</fullName>
    </submittedName>
</protein>
<dbReference type="GeneID" id="72397654"/>
<dbReference type="EMBL" id="JAUYVK010000023">
    <property type="protein sequence ID" value="MDP2491491.1"/>
    <property type="molecule type" value="Genomic_DNA"/>
</dbReference>
<reference evidence="3" key="2">
    <citation type="submission" date="2016-07" db="EMBL/GenBank/DDBJ databases">
        <authorList>
            <person name="Wan K."/>
            <person name="Booth B."/>
            <person name="Spirohn K."/>
            <person name="Hao T."/>
            <person name="Hu Y."/>
            <person name="Calderwood M."/>
            <person name="Hill D."/>
            <person name="Mohr S."/>
            <person name="Vidal M."/>
            <person name="Celniker S."/>
            <person name="Perrimon N."/>
        </authorList>
    </citation>
    <scope>NUCLEOTIDE SEQUENCE</scope>
    <source>
        <strain evidence="3">10N.286.54.F3</strain>
    </source>
</reference>
<accession>A0A1C3J3J7</accession>
<dbReference type="EMBL" id="JAKMYX010000007">
    <property type="protein sequence ID" value="MDH5920035.1"/>
    <property type="molecule type" value="Genomic_DNA"/>
</dbReference>
<dbReference type="InterPro" id="IPR036692">
    <property type="entry name" value="Shew3726-like_sf"/>
</dbReference>
<evidence type="ECO:0000313" key="5">
    <source>
        <dbReference type="Proteomes" id="UP000235405"/>
    </source>
</evidence>
<proteinExistence type="predicted"/>
<dbReference type="Pfam" id="PF07369">
    <property type="entry name" value="DUF1488"/>
    <property type="match status" value="1"/>
</dbReference>
<sequence length="89" mass="10119">MNQSILFPDIQDWDEASQSITFPAQQSGALIECVLSIEELSRLAGKEIEEGDQALVIFSELRFDIEELAEELIEEEEYDSSNRIQIKAL</sequence>
<dbReference type="Gene3D" id="3.30.160.140">
    <property type="entry name" value="Shew3726-like"/>
    <property type="match status" value="1"/>
</dbReference>
<dbReference type="RefSeq" id="WP_017081754.1">
    <property type="nucleotide sequence ID" value="NZ_AP025508.1"/>
</dbReference>
<dbReference type="AlphaFoldDB" id="A0A0P6ZF30"/>
<evidence type="ECO:0000313" key="6">
    <source>
        <dbReference type="Proteomes" id="UP000244197"/>
    </source>
</evidence>
<accession>A0A0P6ZF30</accession>
<reference evidence="4 6" key="3">
    <citation type="submission" date="2017-11" db="EMBL/GenBank/DDBJ databases">
        <title>Population delineation of vibrios coincides with oyster pathogenicity.</title>
        <authorList>
            <person name="Bruto M."/>
            <person name="Labreuche Y."/>
            <person name="James A."/>
            <person name="Piel D."/>
            <person name="Chenivesse S."/>
            <person name="Petton B."/>
            <person name="Polz M.F."/>
            <person name="Le Roux F."/>
        </authorList>
    </citation>
    <scope>NUCLEOTIDE SEQUENCE [LARGE SCALE GENOMIC DNA]</scope>
    <source>
        <strain evidence="4 6">FF_144</strain>
    </source>
</reference>
<comment type="caution">
    <text evidence="3">The sequence shown here is derived from an EMBL/GenBank/DDBJ whole genome shotgun (WGS) entry which is preliminary data.</text>
</comment>
<reference evidence="1" key="5">
    <citation type="submission" date="2022-01" db="EMBL/GenBank/DDBJ databases">
        <title>Vibrio aestuarianus Clade A and Clade B isolates are associated with Pacific oyster (Crassostrea gigas) disease outbreaks across Ireland.</title>
        <authorList>
            <person name="Coyle N."/>
            <person name="O'Toole C."/>
            <person name="Thomas J.C.L."/>
            <person name="Ryder D."/>
            <person name="Cheslett D."/>
            <person name="Feist S."/>
            <person name="Bean T."/>
            <person name="Joseph A."/>
            <person name="Waina A."/>
            <person name="Feil E."/>
            <person name="Verner-Jeffreys D.W."/>
        </authorList>
    </citation>
    <scope>NUCLEOTIDE SEQUENCE</scope>
    <source>
        <strain evidence="1">S/17/14 A</strain>
    </source>
</reference>
<organism evidence="3 5">
    <name type="scientific">Vibrio splendidus</name>
    <dbReference type="NCBI Taxonomy" id="29497"/>
    <lineage>
        <taxon>Bacteria</taxon>
        <taxon>Pseudomonadati</taxon>
        <taxon>Pseudomonadota</taxon>
        <taxon>Gammaproteobacteria</taxon>
        <taxon>Vibrionales</taxon>
        <taxon>Vibrionaceae</taxon>
        <taxon>Vibrio</taxon>
    </lineage>
</organism>
<reference evidence="2" key="6">
    <citation type="submission" date="2023-07" db="EMBL/GenBank/DDBJ databases">
        <title>Genome content predicts the carbon catabolic preferences of heterotrophic bacteria.</title>
        <authorList>
            <person name="Gralka M."/>
        </authorList>
    </citation>
    <scope>NUCLEOTIDE SEQUENCE</scope>
    <source>
        <strain evidence="2">6E03</strain>
    </source>
</reference>
<dbReference type="Proteomes" id="UP001177883">
    <property type="component" value="Unassembled WGS sequence"/>
</dbReference>
<dbReference type="Proteomes" id="UP001159663">
    <property type="component" value="Unassembled WGS sequence"/>
</dbReference>
<reference evidence="3" key="4">
    <citation type="journal article" date="2018" name="Nature">
        <title>A major lineage of non-tailed dsDNA viruses as unrecognized killers of marine bacteria.</title>
        <authorList>
            <person name="Kauffman K.M."/>
            <person name="Hussain F.A."/>
            <person name="Yang J."/>
            <person name="Arevalo P."/>
            <person name="Brown J.M."/>
            <person name="Chang W.K."/>
            <person name="VanInsberghe D."/>
            <person name="Elsherbini J."/>
            <person name="Sharma R.S."/>
            <person name="Cutler M.B."/>
            <person name="Kelly L."/>
            <person name="Polz M.F."/>
        </authorList>
    </citation>
    <scope>NUCLEOTIDE SEQUENCE</scope>
    <source>
        <strain evidence="3">10N.286.54.F3</strain>
    </source>
</reference>
<reference evidence="5" key="1">
    <citation type="submission" date="2016-07" db="EMBL/GenBank/DDBJ databases">
        <title>Nontailed viruses are major unrecognized killers of bacteria in the ocean.</title>
        <authorList>
            <person name="Kauffman K."/>
            <person name="Hussain F."/>
            <person name="Yang J."/>
            <person name="Arevalo P."/>
            <person name="Brown J."/>
            <person name="Cutler M."/>
            <person name="Kelly L."/>
            <person name="Polz M.F."/>
        </authorList>
    </citation>
    <scope>NUCLEOTIDE SEQUENCE [LARGE SCALE GENOMIC DNA]</scope>
    <source>
        <strain evidence="5">10N.286.54.F3</strain>
    </source>
</reference>
<dbReference type="EMBL" id="MCSW01000111">
    <property type="protein sequence ID" value="PMF25842.1"/>
    <property type="molecule type" value="Genomic_DNA"/>
</dbReference>
<evidence type="ECO:0000313" key="4">
    <source>
        <dbReference type="EMBL" id="PTP26062.1"/>
    </source>
</evidence>
<evidence type="ECO:0000313" key="1">
    <source>
        <dbReference type="EMBL" id="MDH5920035.1"/>
    </source>
</evidence>
<dbReference type="SUPFAM" id="SSF160272">
    <property type="entry name" value="Shew3726-like"/>
    <property type="match status" value="1"/>
</dbReference>
<evidence type="ECO:0000313" key="3">
    <source>
        <dbReference type="EMBL" id="PMF25842.1"/>
    </source>
</evidence>
<dbReference type="Proteomes" id="UP000235405">
    <property type="component" value="Unassembled WGS sequence"/>
</dbReference>
<dbReference type="InterPro" id="IPR009962">
    <property type="entry name" value="DUF1488"/>
</dbReference>
<gene>
    <name evidence="3" type="ORF">BCV19_25605</name>
    <name evidence="4" type="ORF">CWO07_20970</name>
    <name evidence="1" type="ORF">L8R85_03255</name>
    <name evidence="2" type="ORF">Q8W38_19240</name>
</gene>
<dbReference type="EMBL" id="PIFK01000053">
    <property type="protein sequence ID" value="PTP26062.1"/>
    <property type="molecule type" value="Genomic_DNA"/>
</dbReference>